<dbReference type="AlphaFoldDB" id="A0A0G3BS70"/>
<feature type="region of interest" description="Disordered" evidence="1">
    <location>
        <begin position="78"/>
        <end position="101"/>
    </location>
</feature>
<feature type="compositionally biased region" description="Polar residues" evidence="1">
    <location>
        <begin position="92"/>
        <end position="101"/>
    </location>
</feature>
<evidence type="ECO:0000313" key="2">
    <source>
        <dbReference type="EMBL" id="AKJ29375.1"/>
    </source>
</evidence>
<dbReference type="InterPro" id="IPR029062">
    <property type="entry name" value="Class_I_gatase-like"/>
</dbReference>
<evidence type="ECO:0000256" key="1">
    <source>
        <dbReference type="SAM" id="MobiDB-lite"/>
    </source>
</evidence>
<dbReference type="Proteomes" id="UP000035352">
    <property type="component" value="Chromosome"/>
</dbReference>
<reference evidence="2 3" key="1">
    <citation type="submission" date="2015-05" db="EMBL/GenBank/DDBJ databases">
        <authorList>
            <person name="Tang B."/>
            <person name="Yu Y."/>
        </authorList>
    </citation>
    <scope>NUCLEOTIDE SEQUENCE [LARGE SCALE GENOMIC DNA]</scope>
    <source>
        <strain evidence="2 3">DSM 7029</strain>
    </source>
</reference>
<gene>
    <name evidence="2" type="ORF">AAW51_2684</name>
</gene>
<feature type="region of interest" description="Disordered" evidence="1">
    <location>
        <begin position="1"/>
        <end position="56"/>
    </location>
</feature>
<keyword evidence="3" id="KW-1185">Reference proteome</keyword>
<sequence>MIRNPGAAGPSGLKRLATERDSSDSEGETSVRPQRQRTSNNPLAELGRPPQTRPTVAYRDCGHGTGAFWDHYTLQQTTGRPTTASHGADVTPTIQSTDPTKNKQNYNGGLPHNVNTTTGHGQGLLVVTGGNYGLTSETPRHPSHVPSGSAADRHGQRVAHEAELMKQAQLTGRPMVGICGGSWRVLESHGGSTQQLNPSTHQARAMPFIKKDGTISNNFTTHGMEIRPDTMLHSQTAWQRNEPMDVDGGAAARPTWHKNEDPIQHEVNTVHWAAAREDANGLVPNHPNPNPEMAAKLASLEVSARDTNHDFPYKGATPDGRPSHSVEAFESRSGAPVMGMQWHPEAYSSGHDDKPAAAMSQAALDYMAKAGDAYEARRTMTAAFKQGMQNNPPVQPAQGPNAAPQAAGWQATGRAPNRTA</sequence>
<dbReference type="STRING" id="413882.AAW51_2684"/>
<proteinExistence type="predicted"/>
<organism evidence="2 3">
    <name type="scientific">Caldimonas brevitalea</name>
    <dbReference type="NCBI Taxonomy" id="413882"/>
    <lineage>
        <taxon>Bacteria</taxon>
        <taxon>Pseudomonadati</taxon>
        <taxon>Pseudomonadota</taxon>
        <taxon>Betaproteobacteria</taxon>
        <taxon>Burkholderiales</taxon>
        <taxon>Sphaerotilaceae</taxon>
        <taxon>Caldimonas</taxon>
    </lineage>
</organism>
<feature type="compositionally biased region" description="Low complexity" evidence="1">
    <location>
        <begin position="389"/>
        <end position="411"/>
    </location>
</feature>
<dbReference type="Pfam" id="PF07722">
    <property type="entry name" value="Peptidase_C26"/>
    <property type="match status" value="1"/>
</dbReference>
<dbReference type="GO" id="GO:0016787">
    <property type="term" value="F:hydrolase activity"/>
    <property type="evidence" value="ECO:0007669"/>
    <property type="project" value="InterPro"/>
</dbReference>
<name>A0A0G3BS70_9BURK</name>
<dbReference type="RefSeq" id="WP_047195019.1">
    <property type="nucleotide sequence ID" value="NZ_CP011371.1"/>
</dbReference>
<dbReference type="InterPro" id="IPR011697">
    <property type="entry name" value="Peptidase_C26"/>
</dbReference>
<dbReference type="EMBL" id="CP011371">
    <property type="protein sequence ID" value="AKJ29375.1"/>
    <property type="molecule type" value="Genomic_DNA"/>
</dbReference>
<evidence type="ECO:0000313" key="3">
    <source>
        <dbReference type="Proteomes" id="UP000035352"/>
    </source>
</evidence>
<accession>A0A0G3BS70</accession>
<dbReference type="OrthoDB" id="9149754at2"/>
<evidence type="ECO:0008006" key="4">
    <source>
        <dbReference type="Google" id="ProtNLM"/>
    </source>
</evidence>
<protein>
    <recommendedName>
        <fullName evidence="4">Gamma-glutamyl-gamma-aminobutyrate hydrolase</fullName>
    </recommendedName>
</protein>
<dbReference type="Gene3D" id="3.40.50.880">
    <property type="match status" value="1"/>
</dbReference>
<dbReference type="KEGG" id="pbh:AAW51_2684"/>
<dbReference type="SUPFAM" id="SSF52317">
    <property type="entry name" value="Class I glutamine amidotransferase-like"/>
    <property type="match status" value="1"/>
</dbReference>
<feature type="compositionally biased region" description="Polar residues" evidence="1">
    <location>
        <begin position="31"/>
        <end position="42"/>
    </location>
</feature>
<feature type="region of interest" description="Disordered" evidence="1">
    <location>
        <begin position="386"/>
        <end position="420"/>
    </location>
</feature>